<reference evidence="1 2" key="1">
    <citation type="submission" date="2016-10" db="EMBL/GenBank/DDBJ databases">
        <title>Draft genome sequences of four alkaliphilic bacteria belonging to the Anaerobacillus genus.</title>
        <authorList>
            <person name="Bassil N.M."/>
            <person name="Lloyd J.R."/>
        </authorList>
    </citation>
    <scope>NUCLEOTIDE SEQUENCE [LARGE SCALE GENOMIC DNA]</scope>
    <source>
        <strain evidence="1 2">DSM 15340</strain>
    </source>
</reference>
<organism evidence="1 2">
    <name type="scientific">Anaerobacillus arseniciselenatis</name>
    <dbReference type="NCBI Taxonomy" id="85682"/>
    <lineage>
        <taxon>Bacteria</taxon>
        <taxon>Bacillati</taxon>
        <taxon>Bacillota</taxon>
        <taxon>Bacilli</taxon>
        <taxon>Bacillales</taxon>
        <taxon>Bacillaceae</taxon>
        <taxon>Anaerobacillus</taxon>
    </lineage>
</organism>
<dbReference type="Gene3D" id="1.20.58.130">
    <property type="match status" value="1"/>
</dbReference>
<name>A0A1S2LCW9_9BACI</name>
<evidence type="ECO:0000313" key="1">
    <source>
        <dbReference type="EMBL" id="OIJ09375.1"/>
    </source>
</evidence>
<protein>
    <submittedName>
        <fullName evidence="1">Uncharacterized protein</fullName>
    </submittedName>
</protein>
<dbReference type="AlphaFoldDB" id="A0A1S2LCW9"/>
<evidence type="ECO:0000313" key="2">
    <source>
        <dbReference type="Proteomes" id="UP000180098"/>
    </source>
</evidence>
<keyword evidence="2" id="KW-1185">Reference proteome</keyword>
<sequence length="91" mass="10153">MGTEINGIKTEINGMGTEINGIKTEINGVNTEINNLRSEMHGRFDNVDAKLEGIGLQFELTNDSRINDVGFITDKVNKLEKEVFIIKTNKN</sequence>
<proteinExistence type="predicted"/>
<accession>A0A1S2LCW9</accession>
<gene>
    <name evidence="1" type="ORF">BKP35_16850</name>
</gene>
<dbReference type="EMBL" id="MLQQ01000045">
    <property type="protein sequence ID" value="OIJ09375.1"/>
    <property type="molecule type" value="Genomic_DNA"/>
</dbReference>
<dbReference type="Proteomes" id="UP000180098">
    <property type="component" value="Unassembled WGS sequence"/>
</dbReference>
<comment type="caution">
    <text evidence="1">The sequence shown here is derived from an EMBL/GenBank/DDBJ whole genome shotgun (WGS) entry which is preliminary data.</text>
</comment>